<dbReference type="EMBL" id="CP067420">
    <property type="protein sequence ID" value="QQP89084.1"/>
    <property type="molecule type" value="Genomic_DNA"/>
</dbReference>
<dbReference type="RefSeq" id="WP_201074874.1">
    <property type="nucleotide sequence ID" value="NZ_CP067420.1"/>
</dbReference>
<feature type="compositionally biased region" description="Low complexity" evidence="1">
    <location>
        <begin position="17"/>
        <end position="28"/>
    </location>
</feature>
<evidence type="ECO:0000313" key="3">
    <source>
        <dbReference type="Proteomes" id="UP000595197"/>
    </source>
</evidence>
<feature type="region of interest" description="Disordered" evidence="1">
    <location>
        <begin position="1"/>
        <end position="34"/>
    </location>
</feature>
<feature type="compositionally biased region" description="Low complexity" evidence="1">
    <location>
        <begin position="1"/>
        <end position="10"/>
    </location>
</feature>
<evidence type="ECO:0000256" key="1">
    <source>
        <dbReference type="SAM" id="MobiDB-lite"/>
    </source>
</evidence>
<protein>
    <submittedName>
        <fullName evidence="2">Uncharacterized protein</fullName>
    </submittedName>
</protein>
<keyword evidence="3" id="KW-1185">Reference proteome</keyword>
<name>A0ABX7B3Z7_9PROT</name>
<evidence type="ECO:0000313" key="2">
    <source>
        <dbReference type="EMBL" id="QQP89084.1"/>
    </source>
</evidence>
<reference evidence="2" key="1">
    <citation type="submission" date="2021-02" db="EMBL/GenBank/DDBJ databases">
        <title>Skermanella TT6 skin isolate.</title>
        <authorList>
            <person name="Lee K."/>
            <person name="Ganzorig M."/>
        </authorList>
    </citation>
    <scope>NUCLEOTIDE SEQUENCE</scope>
    <source>
        <strain evidence="2">TT6</strain>
    </source>
</reference>
<accession>A0ABX7B3Z7</accession>
<organism evidence="2 3">
    <name type="scientific">Skermanella cutis</name>
    <dbReference type="NCBI Taxonomy" id="2775420"/>
    <lineage>
        <taxon>Bacteria</taxon>
        <taxon>Pseudomonadati</taxon>
        <taxon>Pseudomonadota</taxon>
        <taxon>Alphaproteobacteria</taxon>
        <taxon>Rhodospirillales</taxon>
        <taxon>Azospirillaceae</taxon>
        <taxon>Skermanella</taxon>
    </lineage>
</organism>
<proteinExistence type="predicted"/>
<gene>
    <name evidence="2" type="ORF">IGS68_24300</name>
</gene>
<dbReference type="Proteomes" id="UP000595197">
    <property type="component" value="Chromosome"/>
</dbReference>
<sequence>MSAATISSVSSRRRRSSSAASSTTGAATQPSCIRRDPVWRALVQA</sequence>